<dbReference type="Pfam" id="PF05433">
    <property type="entry name" value="Rick_17kDa_Anti"/>
    <property type="match status" value="1"/>
</dbReference>
<proteinExistence type="predicted"/>
<organism evidence="5 6">
    <name type="scientific">Luteimonas aestuarii</name>
    <dbReference type="NCBI Taxonomy" id="453837"/>
    <lineage>
        <taxon>Bacteria</taxon>
        <taxon>Pseudomonadati</taxon>
        <taxon>Pseudomonadota</taxon>
        <taxon>Gammaproteobacteria</taxon>
        <taxon>Lysobacterales</taxon>
        <taxon>Lysobacteraceae</taxon>
        <taxon>Luteimonas</taxon>
    </lineage>
</organism>
<protein>
    <submittedName>
        <fullName evidence="5">Glycine zipper 2TM domain-containing protein</fullName>
    </submittedName>
</protein>
<feature type="signal peptide" evidence="3">
    <location>
        <begin position="1"/>
        <end position="23"/>
    </location>
</feature>
<evidence type="ECO:0000256" key="3">
    <source>
        <dbReference type="SAM" id="SignalP"/>
    </source>
</evidence>
<sequence length="124" mass="12683">MKPIHATTLLAAVALAASGVVSAQSTVLYGPEDEGRRFSDGSRVVCTDVEVRQADSDPNRIGGTAAGAVIGGLVGRQVGGGSGRDIATVGGAVAGGVIGRNVQGNRQEARGDRVVEQRCERVWR</sequence>
<dbReference type="GO" id="GO:0019867">
    <property type="term" value="C:outer membrane"/>
    <property type="evidence" value="ECO:0007669"/>
    <property type="project" value="InterPro"/>
</dbReference>
<comment type="subcellular location">
    <subcellularLocation>
        <location evidence="1">Membrane</location>
    </subcellularLocation>
</comment>
<evidence type="ECO:0000259" key="4">
    <source>
        <dbReference type="Pfam" id="PF05433"/>
    </source>
</evidence>
<dbReference type="PANTHER" id="PTHR35603">
    <property type="match status" value="1"/>
</dbReference>
<gene>
    <name evidence="5" type="ORF">E2F46_00280</name>
</gene>
<dbReference type="PANTHER" id="PTHR35603:SF2">
    <property type="entry name" value="OUTER MEMBRANE LIPOPROTEIN"/>
    <property type="match status" value="1"/>
</dbReference>
<keyword evidence="2" id="KW-0472">Membrane</keyword>
<dbReference type="RefSeq" id="WP_133320194.1">
    <property type="nucleotide sequence ID" value="NZ_SMTF01000001.1"/>
</dbReference>
<accession>A0A4R5U3T0</accession>
<evidence type="ECO:0000256" key="1">
    <source>
        <dbReference type="ARBA" id="ARBA00004370"/>
    </source>
</evidence>
<dbReference type="EMBL" id="SMTF01000001">
    <property type="protein sequence ID" value="TDK28372.1"/>
    <property type="molecule type" value="Genomic_DNA"/>
</dbReference>
<evidence type="ECO:0000313" key="5">
    <source>
        <dbReference type="EMBL" id="TDK28372.1"/>
    </source>
</evidence>
<comment type="caution">
    <text evidence="5">The sequence shown here is derived from an EMBL/GenBank/DDBJ whole genome shotgun (WGS) entry which is preliminary data.</text>
</comment>
<dbReference type="OrthoDB" id="5986703at2"/>
<dbReference type="InterPro" id="IPR051407">
    <property type="entry name" value="Bact_OM_lipoprot/Surf_antigen"/>
</dbReference>
<keyword evidence="3" id="KW-0732">Signal</keyword>
<reference evidence="5 6" key="1">
    <citation type="submission" date="2019-03" db="EMBL/GenBank/DDBJ databases">
        <title>Luteimonas zhaokaii sp.nov., isolated from the rectal contents of Plateau pika in Yushu, Qinghai Province, China.</title>
        <authorList>
            <person name="Zhang G."/>
        </authorList>
    </citation>
    <scope>NUCLEOTIDE SEQUENCE [LARGE SCALE GENOMIC DNA]</scope>
    <source>
        <strain evidence="5 6">B9</strain>
    </source>
</reference>
<evidence type="ECO:0000313" key="6">
    <source>
        <dbReference type="Proteomes" id="UP000294796"/>
    </source>
</evidence>
<evidence type="ECO:0000256" key="2">
    <source>
        <dbReference type="ARBA" id="ARBA00023136"/>
    </source>
</evidence>
<name>A0A4R5U3T0_9GAMM</name>
<dbReference type="Proteomes" id="UP000294796">
    <property type="component" value="Unassembled WGS sequence"/>
</dbReference>
<keyword evidence="6" id="KW-1185">Reference proteome</keyword>
<feature type="chain" id="PRO_5020765926" evidence="3">
    <location>
        <begin position="24"/>
        <end position="124"/>
    </location>
</feature>
<dbReference type="InterPro" id="IPR008816">
    <property type="entry name" value="Gly_zipper_2TM_dom"/>
</dbReference>
<feature type="domain" description="Glycine zipper 2TM" evidence="4">
    <location>
        <begin position="62"/>
        <end position="103"/>
    </location>
</feature>
<dbReference type="AlphaFoldDB" id="A0A4R5U3T0"/>